<comment type="caution">
    <text evidence="2">Lacks conserved residue(s) required for the propagation of feature annotation.</text>
</comment>
<feature type="domain" description="Chitin-binding type-1" evidence="5">
    <location>
        <begin position="50"/>
        <end position="96"/>
    </location>
</feature>
<keyword evidence="4" id="KW-0732">Signal</keyword>
<feature type="chain" id="PRO_5045713358" description="Chitin-binding type-1 domain-containing protein" evidence="4">
    <location>
        <begin position="21"/>
        <end position="191"/>
    </location>
</feature>
<protein>
    <recommendedName>
        <fullName evidence="5">Chitin-binding type-1 domain-containing protein</fullName>
    </recommendedName>
</protein>
<evidence type="ECO:0000256" key="3">
    <source>
        <dbReference type="SAM" id="MobiDB-lite"/>
    </source>
</evidence>
<dbReference type="Gene3D" id="3.30.60.10">
    <property type="entry name" value="Endochitinase-like"/>
    <property type="match status" value="1"/>
</dbReference>
<evidence type="ECO:0000256" key="2">
    <source>
        <dbReference type="PROSITE-ProRule" id="PRU00261"/>
    </source>
</evidence>
<name>A0ABR3P7F7_9PEZI</name>
<feature type="signal peptide" evidence="4">
    <location>
        <begin position="1"/>
        <end position="20"/>
    </location>
</feature>
<evidence type="ECO:0000259" key="5">
    <source>
        <dbReference type="PROSITE" id="PS50941"/>
    </source>
</evidence>
<keyword evidence="7" id="KW-1185">Reference proteome</keyword>
<accession>A0ABR3P7F7</accession>
<dbReference type="GeneID" id="95976155"/>
<gene>
    <name evidence="6" type="ORF">AAFC00_002453</name>
</gene>
<keyword evidence="1 2" id="KW-0147">Chitin-binding</keyword>
<evidence type="ECO:0000313" key="6">
    <source>
        <dbReference type="EMBL" id="KAL1302000.1"/>
    </source>
</evidence>
<organism evidence="6 7">
    <name type="scientific">Neodothiora populina</name>
    <dbReference type="NCBI Taxonomy" id="2781224"/>
    <lineage>
        <taxon>Eukaryota</taxon>
        <taxon>Fungi</taxon>
        <taxon>Dikarya</taxon>
        <taxon>Ascomycota</taxon>
        <taxon>Pezizomycotina</taxon>
        <taxon>Dothideomycetes</taxon>
        <taxon>Dothideomycetidae</taxon>
        <taxon>Dothideales</taxon>
        <taxon>Dothioraceae</taxon>
        <taxon>Neodothiora</taxon>
    </lineage>
</organism>
<dbReference type="InterPro" id="IPR036861">
    <property type="entry name" value="Endochitinase-like_sf"/>
</dbReference>
<dbReference type="Proteomes" id="UP001562354">
    <property type="component" value="Unassembled WGS sequence"/>
</dbReference>
<feature type="region of interest" description="Disordered" evidence="3">
    <location>
        <begin position="146"/>
        <end position="165"/>
    </location>
</feature>
<dbReference type="RefSeq" id="XP_069198276.1">
    <property type="nucleotide sequence ID" value="XM_069341766.1"/>
</dbReference>
<dbReference type="PROSITE" id="PS50941">
    <property type="entry name" value="CHIT_BIND_I_2"/>
    <property type="match status" value="1"/>
</dbReference>
<sequence>MFAQTILAAALAASSAFVAALPANAQQAAAVAGGAVEAPSSMTYTVVSPDGSCGGVTGYTCEGSAFGNCCSISGFCGATDAFCGADCFSKAGLCSPRPSTPKKKKGGDKPEVAAKKDELDMSKIESLSQKELDLLISKNKAVVPADAPSPVVTPPQVAVHTPWKPTPFRDANYKPSYIIDNGERAPNQVWN</sequence>
<evidence type="ECO:0000256" key="4">
    <source>
        <dbReference type="SAM" id="SignalP"/>
    </source>
</evidence>
<feature type="disulfide bond" evidence="2">
    <location>
        <begin position="69"/>
        <end position="83"/>
    </location>
</feature>
<dbReference type="SUPFAM" id="SSF57016">
    <property type="entry name" value="Plant lectins/antimicrobial peptides"/>
    <property type="match status" value="1"/>
</dbReference>
<comment type="caution">
    <text evidence="6">The sequence shown here is derived from an EMBL/GenBank/DDBJ whole genome shotgun (WGS) entry which is preliminary data.</text>
</comment>
<evidence type="ECO:0000256" key="1">
    <source>
        <dbReference type="ARBA" id="ARBA00022669"/>
    </source>
</evidence>
<dbReference type="InterPro" id="IPR001002">
    <property type="entry name" value="Chitin-bd_1"/>
</dbReference>
<dbReference type="EMBL" id="JBFMKM010000012">
    <property type="protein sequence ID" value="KAL1302000.1"/>
    <property type="molecule type" value="Genomic_DNA"/>
</dbReference>
<reference evidence="6 7" key="1">
    <citation type="submission" date="2024-07" db="EMBL/GenBank/DDBJ databases">
        <title>Draft sequence of the Neodothiora populina.</title>
        <authorList>
            <person name="Drown D.D."/>
            <person name="Schuette U.S."/>
            <person name="Buechlein A.B."/>
            <person name="Rusch D.R."/>
            <person name="Winton L.W."/>
            <person name="Adams G.A."/>
        </authorList>
    </citation>
    <scope>NUCLEOTIDE SEQUENCE [LARGE SCALE GENOMIC DNA]</scope>
    <source>
        <strain evidence="6 7">CPC 39397</strain>
    </source>
</reference>
<dbReference type="CDD" id="cd11618">
    <property type="entry name" value="ChtBD1_1"/>
    <property type="match status" value="1"/>
</dbReference>
<evidence type="ECO:0000313" key="7">
    <source>
        <dbReference type="Proteomes" id="UP001562354"/>
    </source>
</evidence>
<keyword evidence="2" id="KW-1015">Disulfide bond</keyword>
<proteinExistence type="predicted"/>